<evidence type="ECO:0000313" key="3">
    <source>
        <dbReference type="Proteomes" id="UP000332487"/>
    </source>
</evidence>
<organism evidence="2 3">
    <name type="scientific">Candidatus Micrarchaeum acidiphilum ARMAN-2</name>
    <dbReference type="NCBI Taxonomy" id="425595"/>
    <lineage>
        <taxon>Archaea</taxon>
        <taxon>Candidatus Micrarchaeota</taxon>
        <taxon>Candidatus Micrarchaeia</taxon>
        <taxon>Candidatus Micrarchaeales</taxon>
        <taxon>Candidatus Micrarchaeaceae</taxon>
        <taxon>Candidatus Micrarchaeum</taxon>
    </lineage>
</organism>
<gene>
    <name evidence="2" type="ORF">UNLARM2_0230</name>
</gene>
<name>C7DGM9_MICA2</name>
<dbReference type="AlphaFoldDB" id="C7DGM9"/>
<reference evidence="2 3" key="1">
    <citation type="journal article" date="2009" name="Genome Biol.">
        <title>Community-wide analysis of microbial genome sequence signatures.</title>
        <authorList>
            <person name="Dick G.J."/>
            <person name="Andersson A.F."/>
            <person name="Baker B.J."/>
            <person name="Simmons S.L."/>
            <person name="Thomas B.C."/>
            <person name="Yelton A.P."/>
            <person name="Banfield J.F."/>
        </authorList>
    </citation>
    <scope>NUCLEOTIDE SEQUENCE [LARGE SCALE GENOMIC DNA]</scope>
    <source>
        <strain evidence="2">ARMAN-2</strain>
    </source>
</reference>
<accession>C7DGM9</accession>
<keyword evidence="1" id="KW-1133">Transmembrane helix</keyword>
<dbReference type="Proteomes" id="UP000332487">
    <property type="component" value="Unassembled WGS sequence"/>
</dbReference>
<reference evidence="2 3" key="2">
    <citation type="journal article" date="2010" name="Proc. Natl. Acad. Sci. U.S.A.">
        <title>Enigmatic, ultrasmall, uncultivated Archaea.</title>
        <authorList>
            <person name="Baker B.J."/>
            <person name="Comolli L.R."/>
            <person name="Dick G.J."/>
            <person name="Hauser L.J."/>
            <person name="Hyatt D."/>
            <person name="Dill B.D."/>
            <person name="Land M.L."/>
            <person name="Verberkmoes N.C."/>
            <person name="Hettich R.L."/>
            <person name="Banfield J.F."/>
        </authorList>
    </citation>
    <scope>NUCLEOTIDE SEQUENCE [LARGE SCALE GENOMIC DNA]</scope>
    <source>
        <strain evidence="2">ARMAN-2</strain>
    </source>
</reference>
<evidence type="ECO:0000313" key="2">
    <source>
        <dbReference type="EMBL" id="EET90376.1"/>
    </source>
</evidence>
<proteinExistence type="predicted"/>
<feature type="transmembrane region" description="Helical" evidence="1">
    <location>
        <begin position="34"/>
        <end position="51"/>
    </location>
</feature>
<feature type="transmembrane region" description="Helical" evidence="1">
    <location>
        <begin position="57"/>
        <end position="80"/>
    </location>
</feature>
<keyword evidence="1" id="KW-0472">Membrane</keyword>
<keyword evidence="3" id="KW-1185">Reference proteome</keyword>
<evidence type="ECO:0000256" key="1">
    <source>
        <dbReference type="SAM" id="Phobius"/>
    </source>
</evidence>
<sequence>MAEKKMTVVIDPSLEYARRLHYNERHSGWTIFRSIYWAVYLLLVGSMLYSFSQASSVNFGAFFGLSIISLALFLLVYGFSSALHLKLMKRYA</sequence>
<protein>
    <submittedName>
        <fullName evidence="2">Uncharacterized protein</fullName>
    </submittedName>
</protein>
<dbReference type="EMBL" id="GG697238">
    <property type="protein sequence ID" value="EET90376.1"/>
    <property type="molecule type" value="Genomic_DNA"/>
</dbReference>
<keyword evidence="1" id="KW-0812">Transmembrane</keyword>